<evidence type="ECO:0000313" key="4">
    <source>
        <dbReference type="Proteomes" id="UP000023152"/>
    </source>
</evidence>
<keyword evidence="2" id="KW-0472">Membrane</keyword>
<evidence type="ECO:0008006" key="5">
    <source>
        <dbReference type="Google" id="ProtNLM"/>
    </source>
</evidence>
<protein>
    <recommendedName>
        <fullName evidence="5">Neurotransmitter-gated ion-channel ligand-binding domain-containing protein</fullName>
    </recommendedName>
</protein>
<evidence type="ECO:0000313" key="3">
    <source>
        <dbReference type="EMBL" id="ETO03790.1"/>
    </source>
</evidence>
<evidence type="ECO:0000256" key="2">
    <source>
        <dbReference type="SAM" id="Phobius"/>
    </source>
</evidence>
<feature type="transmembrane region" description="Helical" evidence="2">
    <location>
        <begin position="174"/>
        <end position="191"/>
    </location>
</feature>
<name>X6LSR3_RETFI</name>
<evidence type="ECO:0000256" key="1">
    <source>
        <dbReference type="ARBA" id="ARBA00004141"/>
    </source>
</evidence>
<keyword evidence="2" id="KW-1133">Transmembrane helix</keyword>
<dbReference type="PANTHER" id="PTHR18945">
    <property type="entry name" value="NEUROTRANSMITTER GATED ION CHANNEL"/>
    <property type="match status" value="1"/>
</dbReference>
<comment type="subcellular location">
    <subcellularLocation>
        <location evidence="1">Membrane</location>
        <topology evidence="1">Multi-pass membrane protein</topology>
    </subcellularLocation>
</comment>
<dbReference type="InterPro" id="IPR036734">
    <property type="entry name" value="Neur_chan_lig-bd_sf"/>
</dbReference>
<dbReference type="OrthoDB" id="5975154at2759"/>
<dbReference type="GO" id="GO:0004888">
    <property type="term" value="F:transmembrane signaling receptor activity"/>
    <property type="evidence" value="ECO:0007669"/>
    <property type="project" value="InterPro"/>
</dbReference>
<dbReference type="GO" id="GO:0005230">
    <property type="term" value="F:extracellular ligand-gated monoatomic ion channel activity"/>
    <property type="evidence" value="ECO:0007669"/>
    <property type="project" value="InterPro"/>
</dbReference>
<dbReference type="SUPFAM" id="SSF90112">
    <property type="entry name" value="Neurotransmitter-gated ion-channel transmembrane pore"/>
    <property type="match status" value="1"/>
</dbReference>
<dbReference type="Gene3D" id="2.70.170.10">
    <property type="entry name" value="Neurotransmitter-gated ion-channel ligand-binding domain"/>
    <property type="match status" value="1"/>
</dbReference>
<dbReference type="InterPro" id="IPR006201">
    <property type="entry name" value="Neur_channel"/>
</dbReference>
<feature type="non-terminal residue" evidence="3">
    <location>
        <position position="1"/>
    </location>
</feature>
<feature type="non-terminal residue" evidence="3">
    <location>
        <position position="197"/>
    </location>
</feature>
<dbReference type="InterPro" id="IPR038050">
    <property type="entry name" value="Neuro_actylchol_rec"/>
</dbReference>
<feature type="transmembrane region" description="Helical" evidence="2">
    <location>
        <begin position="140"/>
        <end position="162"/>
    </location>
</feature>
<accession>X6LSR3</accession>
<comment type="caution">
    <text evidence="3">The sequence shown here is derived from an EMBL/GenBank/DDBJ whole genome shotgun (WGS) entry which is preliminary data.</text>
</comment>
<sequence length="197" mass="22875">PFGDGGLYKVELLKDFDQVLVGFDPNRGYFARSKVEADITFAEELELQNFPVDCQDFTIVMRASRGRETATFAPELRTTETSAGLRRPSDFVRVDPSYSVLDEWEFHNSRIEFVFSEQEKSRSTTQYHMMKIRFKMRRRYAVYFWNLIIYMFAIALLSMSAFALPAPQNRGDRLNLAITLLLTAVAFQYLLSNQLPH</sequence>
<dbReference type="GO" id="GO:0016020">
    <property type="term" value="C:membrane"/>
    <property type="evidence" value="ECO:0007669"/>
    <property type="project" value="UniProtKB-SubCell"/>
</dbReference>
<dbReference type="Gene3D" id="1.20.58.390">
    <property type="entry name" value="Neurotransmitter-gated ion-channel transmembrane domain"/>
    <property type="match status" value="1"/>
</dbReference>
<proteinExistence type="predicted"/>
<reference evidence="3 4" key="1">
    <citation type="journal article" date="2013" name="Curr. Biol.">
        <title>The Genome of the Foraminiferan Reticulomyxa filosa.</title>
        <authorList>
            <person name="Glockner G."/>
            <person name="Hulsmann N."/>
            <person name="Schleicher M."/>
            <person name="Noegel A.A."/>
            <person name="Eichinger L."/>
            <person name="Gallinger C."/>
            <person name="Pawlowski J."/>
            <person name="Sierra R."/>
            <person name="Euteneuer U."/>
            <person name="Pillet L."/>
            <person name="Moustafa A."/>
            <person name="Platzer M."/>
            <person name="Groth M."/>
            <person name="Szafranski K."/>
            <person name="Schliwa M."/>
        </authorList>
    </citation>
    <scope>NUCLEOTIDE SEQUENCE [LARGE SCALE GENOMIC DNA]</scope>
</reference>
<organism evidence="3 4">
    <name type="scientific">Reticulomyxa filosa</name>
    <dbReference type="NCBI Taxonomy" id="46433"/>
    <lineage>
        <taxon>Eukaryota</taxon>
        <taxon>Sar</taxon>
        <taxon>Rhizaria</taxon>
        <taxon>Retaria</taxon>
        <taxon>Foraminifera</taxon>
        <taxon>Monothalamids</taxon>
        <taxon>Reticulomyxidae</taxon>
        <taxon>Reticulomyxa</taxon>
    </lineage>
</organism>
<keyword evidence="4" id="KW-1185">Reference proteome</keyword>
<keyword evidence="2" id="KW-0812">Transmembrane</keyword>
<dbReference type="AlphaFoldDB" id="X6LSR3"/>
<dbReference type="Proteomes" id="UP000023152">
    <property type="component" value="Unassembled WGS sequence"/>
</dbReference>
<dbReference type="EMBL" id="ASPP01031956">
    <property type="protein sequence ID" value="ETO03790.1"/>
    <property type="molecule type" value="Genomic_DNA"/>
</dbReference>
<gene>
    <name evidence="3" type="ORF">RFI_33612</name>
</gene>
<dbReference type="InterPro" id="IPR036719">
    <property type="entry name" value="Neuro-gated_channel_TM_sf"/>
</dbReference>